<feature type="compositionally biased region" description="Polar residues" evidence="3">
    <location>
        <begin position="175"/>
        <end position="188"/>
    </location>
</feature>
<evidence type="ECO:0000313" key="6">
    <source>
        <dbReference type="Proteomes" id="UP001470230"/>
    </source>
</evidence>
<dbReference type="SUPFAM" id="SSF81730">
    <property type="entry name" value="beta-catenin-interacting protein ICAT"/>
    <property type="match status" value="1"/>
</dbReference>
<keyword evidence="6" id="KW-1185">Reference proteome</keyword>
<keyword evidence="2" id="KW-0175">Coiled coil</keyword>
<organism evidence="5 6">
    <name type="scientific">Tritrichomonas musculus</name>
    <dbReference type="NCBI Taxonomy" id="1915356"/>
    <lineage>
        <taxon>Eukaryota</taxon>
        <taxon>Metamonada</taxon>
        <taxon>Parabasalia</taxon>
        <taxon>Tritrichomonadida</taxon>
        <taxon>Tritrichomonadidae</taxon>
        <taxon>Tritrichomonas</taxon>
    </lineage>
</organism>
<evidence type="ECO:0000313" key="5">
    <source>
        <dbReference type="EMBL" id="KAK8892155.1"/>
    </source>
</evidence>
<proteinExistence type="inferred from homology"/>
<sequence>MANDANTKRLKEMVERQLQRLLCQLKDLDELKDQLTEEEIRETRSETMEELHEFQSNLDRMVAGDTTLLDELSAVRMATMAAINEAFKTPEIIRMFGSRQTEELRESLVKLQEEYHLKSISRSQYEEKAVEILTALKTLNEPLSDEEAAFLQKQMQHKFSGFQQSNNNVSQSQQKNLISNFESQAKTT</sequence>
<evidence type="ECO:0000256" key="3">
    <source>
        <dbReference type="SAM" id="MobiDB-lite"/>
    </source>
</evidence>
<dbReference type="PANTHER" id="PTHR16505">
    <property type="entry name" value="PROTEIN LZIC"/>
    <property type="match status" value="1"/>
</dbReference>
<reference evidence="5 6" key="1">
    <citation type="submission" date="2024-04" db="EMBL/GenBank/DDBJ databases">
        <title>Tritrichomonas musculus Genome.</title>
        <authorList>
            <person name="Alves-Ferreira E."/>
            <person name="Grigg M."/>
            <person name="Lorenzi H."/>
            <person name="Galac M."/>
        </authorList>
    </citation>
    <scope>NUCLEOTIDE SEQUENCE [LARGE SCALE GENOMIC DNA]</scope>
    <source>
        <strain evidence="5 6">EAF2021</strain>
    </source>
</reference>
<dbReference type="InterPro" id="IPR036911">
    <property type="entry name" value="ICAT_sf"/>
</dbReference>
<name>A0ABR2KLZ7_9EUKA</name>
<gene>
    <name evidence="5" type="ORF">M9Y10_029378</name>
</gene>
<dbReference type="Gene3D" id="1.10.10.490">
    <property type="entry name" value="Beta-catenin-interacting ICAT"/>
    <property type="match status" value="1"/>
</dbReference>
<dbReference type="Pfam" id="PF06384">
    <property type="entry name" value="ICAT"/>
    <property type="match status" value="1"/>
</dbReference>
<comment type="caution">
    <text evidence="5">The sequence shown here is derived from an EMBL/GenBank/DDBJ whole genome shotgun (WGS) entry which is preliminary data.</text>
</comment>
<feature type="domain" description="Beta-catenin-interacting ICAT" evidence="4">
    <location>
        <begin position="112"/>
        <end position="187"/>
    </location>
</feature>
<evidence type="ECO:0000259" key="4">
    <source>
        <dbReference type="Pfam" id="PF06384"/>
    </source>
</evidence>
<dbReference type="EMBL" id="JAPFFF010000004">
    <property type="protein sequence ID" value="KAK8892155.1"/>
    <property type="molecule type" value="Genomic_DNA"/>
</dbReference>
<evidence type="ECO:0000256" key="2">
    <source>
        <dbReference type="SAM" id="Coils"/>
    </source>
</evidence>
<dbReference type="PANTHER" id="PTHR16505:SF8">
    <property type="entry name" value="PROTEIN LZIC"/>
    <property type="match status" value="1"/>
</dbReference>
<dbReference type="Proteomes" id="UP001470230">
    <property type="component" value="Unassembled WGS sequence"/>
</dbReference>
<feature type="compositionally biased region" description="Low complexity" evidence="3">
    <location>
        <begin position="163"/>
        <end position="174"/>
    </location>
</feature>
<dbReference type="InterPro" id="IPR009428">
    <property type="entry name" value="ICAT_dom"/>
</dbReference>
<dbReference type="InterPro" id="IPR040065">
    <property type="entry name" value="LZIC"/>
</dbReference>
<evidence type="ECO:0000256" key="1">
    <source>
        <dbReference type="ARBA" id="ARBA00006505"/>
    </source>
</evidence>
<comment type="similarity">
    <text evidence="1">Belongs to the CTNNBIP1 family.</text>
</comment>
<feature type="coiled-coil region" evidence="2">
    <location>
        <begin position="11"/>
        <end position="41"/>
    </location>
</feature>
<accession>A0ABR2KLZ7</accession>
<protein>
    <recommendedName>
        <fullName evidence="4">Beta-catenin-interacting ICAT domain-containing protein</fullName>
    </recommendedName>
</protein>
<feature type="region of interest" description="Disordered" evidence="3">
    <location>
        <begin position="161"/>
        <end position="188"/>
    </location>
</feature>